<accession>A0A7V7UBQ7</accession>
<organism evidence="2 3">
    <name type="scientific">Candidatus Galacturonatibacter soehngenii</name>
    <dbReference type="NCBI Taxonomy" id="2307010"/>
    <lineage>
        <taxon>Bacteria</taxon>
        <taxon>Bacillati</taxon>
        <taxon>Bacillota</taxon>
        <taxon>Clostridia</taxon>
        <taxon>Lachnospirales</taxon>
        <taxon>Lachnospiraceae</taxon>
        <taxon>Candidatus Galacturonatibacter</taxon>
    </lineage>
</organism>
<evidence type="ECO:0000313" key="2">
    <source>
        <dbReference type="EMBL" id="KAB1437884.1"/>
    </source>
</evidence>
<gene>
    <name evidence="2" type="ORF">F7O84_09865</name>
</gene>
<proteinExistence type="predicted"/>
<keyword evidence="3" id="KW-1185">Reference proteome</keyword>
<comment type="caution">
    <text evidence="2">The sequence shown here is derived from an EMBL/GenBank/DDBJ whole genome shotgun (WGS) entry which is preliminary data.</text>
</comment>
<keyword evidence="1" id="KW-1133">Transmembrane helix</keyword>
<name>A0A7V7UBQ7_9FIRM</name>
<feature type="transmembrane region" description="Helical" evidence="1">
    <location>
        <begin position="80"/>
        <end position="103"/>
    </location>
</feature>
<dbReference type="EMBL" id="WAGX01000005">
    <property type="protein sequence ID" value="KAB1437884.1"/>
    <property type="molecule type" value="Genomic_DNA"/>
</dbReference>
<dbReference type="RefSeq" id="WP_151144441.1">
    <property type="nucleotide sequence ID" value="NZ_WAGX01000005.1"/>
</dbReference>
<evidence type="ECO:0000256" key="1">
    <source>
        <dbReference type="SAM" id="Phobius"/>
    </source>
</evidence>
<keyword evidence="1" id="KW-0472">Membrane</keyword>
<dbReference type="AlphaFoldDB" id="A0A7V7UBQ7"/>
<reference evidence="2 3" key="1">
    <citation type="submission" date="2019-09" db="EMBL/GenBank/DDBJ databases">
        <authorList>
            <person name="Valk L.C."/>
        </authorList>
    </citation>
    <scope>NUCLEOTIDE SEQUENCE [LARGE SCALE GENOMIC DNA]</scope>
    <source>
        <strain evidence="2">GalUA</strain>
    </source>
</reference>
<dbReference type="Proteomes" id="UP000461768">
    <property type="component" value="Unassembled WGS sequence"/>
</dbReference>
<evidence type="ECO:0000313" key="3">
    <source>
        <dbReference type="Proteomes" id="UP000461768"/>
    </source>
</evidence>
<feature type="transmembrane region" description="Helical" evidence="1">
    <location>
        <begin position="54"/>
        <end position="74"/>
    </location>
</feature>
<keyword evidence="1" id="KW-0812">Transmembrane</keyword>
<sequence length="219" mass="25168">MRDIKIKGDNNGAITDYSGATIGTIINTNTDSREISVKFAKNETSIKDIIKEKIIELLIGTAFSGLSYIVKIILDKNNFNLGVTFFILFILLFFVIIAFVFIYSSVTDIIKSLFLNKQGRFTEFQSKKEAISVAYEEITSMLSSKDASYKSLKEYRNVGKLYKNIDGIIYQIKGCKCPFCESEPIGNMNFLYNKYYKRYELVCNEQSLHKLEFDFKKKI</sequence>
<reference evidence="2 3" key="2">
    <citation type="submission" date="2020-02" db="EMBL/GenBank/DDBJ databases">
        <title>Candidatus Galacturonibacter soehngenii shows hetero-acetogenic catabolism of galacturonic acid but lacks a canonical carbon monoxide dehydrogenase/acetyl-CoA synthase complex.</title>
        <authorList>
            <person name="Diender M."/>
            <person name="Stouten G.R."/>
            <person name="Petersen J.F."/>
            <person name="Nielsen P.H."/>
            <person name="Dueholm M.S."/>
            <person name="Pronk J.T."/>
            <person name="Van Loosdrecht M.C.M."/>
        </authorList>
    </citation>
    <scope>NUCLEOTIDE SEQUENCE [LARGE SCALE GENOMIC DNA]</scope>
    <source>
        <strain evidence="2">GalUA</strain>
    </source>
</reference>
<protein>
    <submittedName>
        <fullName evidence="2">Uncharacterized protein</fullName>
    </submittedName>
</protein>